<dbReference type="Gene3D" id="3.90.550.10">
    <property type="entry name" value="Spore Coat Polysaccharide Biosynthesis Protein SpsA, Chain A"/>
    <property type="match status" value="1"/>
</dbReference>
<gene>
    <name evidence="2" type="ORF">K458DRAFT_313870</name>
</gene>
<reference evidence="2" key="1">
    <citation type="journal article" date="2020" name="Stud. Mycol.">
        <title>101 Dothideomycetes genomes: a test case for predicting lifestyles and emergence of pathogens.</title>
        <authorList>
            <person name="Haridas S."/>
            <person name="Albert R."/>
            <person name="Binder M."/>
            <person name="Bloem J."/>
            <person name="Labutti K."/>
            <person name="Salamov A."/>
            <person name="Andreopoulos B."/>
            <person name="Baker S."/>
            <person name="Barry K."/>
            <person name="Bills G."/>
            <person name="Bluhm B."/>
            <person name="Cannon C."/>
            <person name="Castanera R."/>
            <person name="Culley D."/>
            <person name="Daum C."/>
            <person name="Ezra D."/>
            <person name="Gonzalez J."/>
            <person name="Henrissat B."/>
            <person name="Kuo A."/>
            <person name="Liang C."/>
            <person name="Lipzen A."/>
            <person name="Lutzoni F."/>
            <person name="Magnuson J."/>
            <person name="Mondo S."/>
            <person name="Nolan M."/>
            <person name="Ohm R."/>
            <person name="Pangilinan J."/>
            <person name="Park H.-J."/>
            <person name="Ramirez L."/>
            <person name="Alfaro M."/>
            <person name="Sun H."/>
            <person name="Tritt A."/>
            <person name="Yoshinaga Y."/>
            <person name="Zwiers L.-H."/>
            <person name="Turgeon B."/>
            <person name="Goodwin S."/>
            <person name="Spatafora J."/>
            <person name="Crous P."/>
            <person name="Grigoriev I."/>
        </authorList>
    </citation>
    <scope>NUCLEOTIDE SEQUENCE</scope>
    <source>
        <strain evidence="2">CBS 122367</strain>
    </source>
</reference>
<dbReference type="PANTHER" id="PTHR11183">
    <property type="entry name" value="GLYCOGENIN SUBFAMILY MEMBER"/>
    <property type="match status" value="1"/>
</dbReference>
<organism evidence="2 3">
    <name type="scientific">Lentithecium fluviatile CBS 122367</name>
    <dbReference type="NCBI Taxonomy" id="1168545"/>
    <lineage>
        <taxon>Eukaryota</taxon>
        <taxon>Fungi</taxon>
        <taxon>Dikarya</taxon>
        <taxon>Ascomycota</taxon>
        <taxon>Pezizomycotina</taxon>
        <taxon>Dothideomycetes</taxon>
        <taxon>Pleosporomycetidae</taxon>
        <taxon>Pleosporales</taxon>
        <taxon>Massarineae</taxon>
        <taxon>Lentitheciaceae</taxon>
        <taxon>Lentithecium</taxon>
    </lineage>
</organism>
<dbReference type="Pfam" id="PF01501">
    <property type="entry name" value="Glyco_transf_8"/>
    <property type="match status" value="1"/>
</dbReference>
<sequence length="470" mass="52108">MDRSQRSGETQGPTEGVEGRQGINAYATLLTRPSYLAGALLLAYTLYKHSPDTPLVLLYTPDTLPETCVEALRIEAKYSGCIVYPVGHLRLPRGGDGEGGGGMVAERFADTWTKLRVFEVLDIEVEVQGVLVKKKVDRLCFLDADMMVFSNPSPLIFNADNDAFLHPLLPSSSTGAKADHNDQGNIMRLCATHTCVCNLDFDPWAPASWTPANCAYTRLTHPCQLAPVCPSSPTLGNFNSGTFVFRPSLALRSHVLGAFHSTPPAELRKLKFPDQDFLNTLFEGRWKSLSWCVNALKTWRYWHANIWRDGEVKVLHYIVDKPWAARVGVGEGRRKVAGYKGDDGVTHGWWWEKYGAWVGERRARGETEMVATVEEFVAGESGAGSEELYAVGGKAQDFAKRWEGNATMEKKGEDEKKEGRVAERKDGQVDGDRVKDEQIPSHGPVLRKKMLGERGHGPVVRGQGRSFMDP</sequence>
<evidence type="ECO:0000256" key="1">
    <source>
        <dbReference type="SAM" id="MobiDB-lite"/>
    </source>
</evidence>
<dbReference type="InterPro" id="IPR050587">
    <property type="entry name" value="GNT1/Glycosyltrans_8"/>
</dbReference>
<dbReference type="OrthoDB" id="2014201at2759"/>
<dbReference type="SUPFAM" id="SSF53448">
    <property type="entry name" value="Nucleotide-diphospho-sugar transferases"/>
    <property type="match status" value="1"/>
</dbReference>
<evidence type="ECO:0000313" key="2">
    <source>
        <dbReference type="EMBL" id="KAF2679657.1"/>
    </source>
</evidence>
<dbReference type="EMBL" id="MU005602">
    <property type="protein sequence ID" value="KAF2679657.1"/>
    <property type="molecule type" value="Genomic_DNA"/>
</dbReference>
<dbReference type="InterPro" id="IPR029044">
    <property type="entry name" value="Nucleotide-diphossugar_trans"/>
</dbReference>
<keyword evidence="2" id="KW-0808">Transferase</keyword>
<name>A0A6G1IN37_9PLEO</name>
<dbReference type="Proteomes" id="UP000799291">
    <property type="component" value="Unassembled WGS sequence"/>
</dbReference>
<accession>A0A6G1IN37</accession>
<keyword evidence="3" id="KW-1185">Reference proteome</keyword>
<feature type="compositionally biased region" description="Basic and acidic residues" evidence="1">
    <location>
        <begin position="409"/>
        <end position="439"/>
    </location>
</feature>
<protein>
    <submittedName>
        <fullName evidence="2">Glycosyltransferase family 8 protein</fullName>
    </submittedName>
</protein>
<dbReference type="InterPro" id="IPR002495">
    <property type="entry name" value="Glyco_trans_8"/>
</dbReference>
<dbReference type="GO" id="GO:0016757">
    <property type="term" value="F:glycosyltransferase activity"/>
    <property type="evidence" value="ECO:0007669"/>
    <property type="project" value="InterPro"/>
</dbReference>
<feature type="region of interest" description="Disordered" evidence="1">
    <location>
        <begin position="409"/>
        <end position="470"/>
    </location>
</feature>
<dbReference type="AlphaFoldDB" id="A0A6G1IN37"/>
<evidence type="ECO:0000313" key="3">
    <source>
        <dbReference type="Proteomes" id="UP000799291"/>
    </source>
</evidence>
<proteinExistence type="predicted"/>